<dbReference type="InterPro" id="IPR050639">
    <property type="entry name" value="SSR_resolvase"/>
</dbReference>
<dbReference type="Pfam" id="PF07508">
    <property type="entry name" value="Recombinase"/>
    <property type="match status" value="1"/>
</dbReference>
<name>A0A9D2C0W1_9FIRM</name>
<feature type="domain" description="Recombinase" evidence="2">
    <location>
        <begin position="138"/>
        <end position="282"/>
    </location>
</feature>
<dbReference type="Gene3D" id="3.90.1750.20">
    <property type="entry name" value="Putative Large Serine Recombinase, Chain B, Domain 2"/>
    <property type="match status" value="1"/>
</dbReference>
<dbReference type="InterPro" id="IPR036162">
    <property type="entry name" value="Resolvase-like_N_sf"/>
</dbReference>
<dbReference type="AlphaFoldDB" id="A0A9D2C0W1"/>
<dbReference type="EMBL" id="DXDU01000016">
    <property type="protein sequence ID" value="HIY25797.1"/>
    <property type="molecule type" value="Genomic_DNA"/>
</dbReference>
<organism evidence="3 4">
    <name type="scientific">Candidatus Acutalibacter pullistercoris</name>
    <dbReference type="NCBI Taxonomy" id="2838418"/>
    <lineage>
        <taxon>Bacteria</taxon>
        <taxon>Bacillati</taxon>
        <taxon>Bacillota</taxon>
        <taxon>Clostridia</taxon>
        <taxon>Eubacteriales</taxon>
        <taxon>Acutalibacteraceae</taxon>
        <taxon>Acutalibacter</taxon>
    </lineage>
</organism>
<keyword evidence="1" id="KW-0175">Coiled coil</keyword>
<dbReference type="SUPFAM" id="SSF53041">
    <property type="entry name" value="Resolvase-like"/>
    <property type="match status" value="1"/>
</dbReference>
<dbReference type="PROSITE" id="PS51737">
    <property type="entry name" value="RECOMBINASE_DNA_BIND"/>
    <property type="match status" value="1"/>
</dbReference>
<dbReference type="InterPro" id="IPR006119">
    <property type="entry name" value="Resolv_N"/>
</dbReference>
<dbReference type="InterPro" id="IPR011109">
    <property type="entry name" value="DNA_bind_recombinase_dom"/>
</dbReference>
<dbReference type="Pfam" id="PF00239">
    <property type="entry name" value="Resolvase"/>
    <property type="match status" value="1"/>
</dbReference>
<comment type="caution">
    <text evidence="3">The sequence shown here is derived from an EMBL/GenBank/DDBJ whole genome shotgun (WGS) entry which is preliminary data.</text>
</comment>
<evidence type="ECO:0000256" key="1">
    <source>
        <dbReference type="SAM" id="Coils"/>
    </source>
</evidence>
<dbReference type="Pfam" id="PF14287">
    <property type="entry name" value="DUF4368"/>
    <property type="match status" value="1"/>
</dbReference>
<feature type="coiled-coil region" evidence="1">
    <location>
        <begin position="371"/>
        <end position="405"/>
    </location>
</feature>
<protein>
    <submittedName>
        <fullName evidence="3">Recombinase family protein</fullName>
    </submittedName>
</protein>
<dbReference type="PANTHER" id="PTHR30461">
    <property type="entry name" value="DNA-INVERTASE FROM LAMBDOID PROPHAGE"/>
    <property type="match status" value="1"/>
</dbReference>
<accession>A0A9D2C0W1</accession>
<evidence type="ECO:0000259" key="2">
    <source>
        <dbReference type="PROSITE" id="PS51737"/>
    </source>
</evidence>
<proteinExistence type="predicted"/>
<dbReference type="Gene3D" id="3.40.50.1390">
    <property type="entry name" value="Resolvase, N-terminal catalytic domain"/>
    <property type="match status" value="1"/>
</dbReference>
<dbReference type="SMART" id="SM00857">
    <property type="entry name" value="Resolvase"/>
    <property type="match status" value="1"/>
</dbReference>
<evidence type="ECO:0000313" key="4">
    <source>
        <dbReference type="Proteomes" id="UP000823915"/>
    </source>
</evidence>
<dbReference type="InterPro" id="IPR038109">
    <property type="entry name" value="DNA_bind_recomb_sf"/>
</dbReference>
<dbReference type="InterPro" id="IPR025378">
    <property type="entry name" value="DUF4368"/>
</dbReference>
<reference evidence="3" key="1">
    <citation type="journal article" date="2021" name="PeerJ">
        <title>Extensive microbial diversity within the chicken gut microbiome revealed by metagenomics and culture.</title>
        <authorList>
            <person name="Gilroy R."/>
            <person name="Ravi A."/>
            <person name="Getino M."/>
            <person name="Pursley I."/>
            <person name="Horton D.L."/>
            <person name="Alikhan N.F."/>
            <person name="Baker D."/>
            <person name="Gharbi K."/>
            <person name="Hall N."/>
            <person name="Watson M."/>
            <person name="Adriaenssens E.M."/>
            <person name="Foster-Nyarko E."/>
            <person name="Jarju S."/>
            <person name="Secka A."/>
            <person name="Antonio M."/>
            <person name="Oren A."/>
            <person name="Chaudhuri R.R."/>
            <person name="La Ragione R."/>
            <person name="Hildebrand F."/>
            <person name="Pallen M.J."/>
        </authorList>
    </citation>
    <scope>NUCLEOTIDE SEQUENCE</scope>
    <source>
        <strain evidence="3">1282</strain>
    </source>
</reference>
<sequence length="520" mass="59977">MSFQKAILQKYADDNGFRNTAFFVDDGYSGTNFNRPDWQRLMGLVDEGKISTIIVKDMSRLGRDYLQVGMYTEMVFPNNDIRFIAINNGVDSINGTENDMTPFINIFNEFYAKDTSRKIRAVFKAKGQAGKPLSTNPPYGYIKDPNDKSHWIIEEKSAAVVREIFQLCVDGYGPSQICGIMMQKGYMNPTAYMRSIGVKKPDNRTVGDDYTWQPSTVTHILERREYLGCTVNFKTYRKSYKCKKQLKNDPSEWQVFEGTHDPIITKEEFDIVQRIRDGRRRPTPMGEMPALSGMVYCADCGRKLYQVRCTTMKQKEYMVCSGYRKIKGACTSHQIRNEVIENLLLEKLQNLLAFIGRHEDIFVRLKSAQSKEGREHDIREYKRELEQATARMQKLDTIIQRLYEDNLDGKISDDRFGKMTASYEQEQTELEARTAELHTILAEAKAKSDGIESFLKIVRGRMTVTELTPMIIREFVDKIYVHQAVDFEGQRIQQIDIAWNFIGVFDPPESDLELIKGKSA</sequence>
<dbReference type="InterPro" id="IPR025827">
    <property type="entry name" value="Zn_ribbon_recom_dom"/>
</dbReference>
<gene>
    <name evidence="3" type="ORF">H9838_01320</name>
</gene>
<dbReference type="GO" id="GO:0003677">
    <property type="term" value="F:DNA binding"/>
    <property type="evidence" value="ECO:0007669"/>
    <property type="project" value="InterPro"/>
</dbReference>
<evidence type="ECO:0000313" key="3">
    <source>
        <dbReference type="EMBL" id="HIY25797.1"/>
    </source>
</evidence>
<dbReference type="GO" id="GO:0000150">
    <property type="term" value="F:DNA strand exchange activity"/>
    <property type="evidence" value="ECO:0007669"/>
    <property type="project" value="InterPro"/>
</dbReference>
<reference evidence="3" key="2">
    <citation type="submission" date="2021-04" db="EMBL/GenBank/DDBJ databases">
        <authorList>
            <person name="Gilroy R."/>
        </authorList>
    </citation>
    <scope>NUCLEOTIDE SEQUENCE</scope>
    <source>
        <strain evidence="3">1282</strain>
    </source>
</reference>
<dbReference type="Pfam" id="PF13408">
    <property type="entry name" value="Zn_ribbon_recom"/>
    <property type="match status" value="1"/>
</dbReference>
<dbReference type="Proteomes" id="UP000823915">
    <property type="component" value="Unassembled WGS sequence"/>
</dbReference>
<dbReference type="PANTHER" id="PTHR30461:SF23">
    <property type="entry name" value="DNA RECOMBINASE-RELATED"/>
    <property type="match status" value="1"/>
</dbReference>